<evidence type="ECO:0000313" key="3">
    <source>
        <dbReference type="Proteomes" id="UP000252985"/>
    </source>
</evidence>
<proteinExistence type="predicted"/>
<dbReference type="InterPro" id="IPR036388">
    <property type="entry name" value="WH-like_DNA-bd_sf"/>
</dbReference>
<reference evidence="2 3" key="1">
    <citation type="submission" date="2018-07" db="EMBL/GenBank/DDBJ databases">
        <title>Genome sequences of Haloplanus sp. CBA1112.</title>
        <authorList>
            <person name="Kim Y.B."/>
            <person name="Roh S.W."/>
        </authorList>
    </citation>
    <scope>NUCLEOTIDE SEQUENCE [LARGE SCALE GENOMIC DNA]</scope>
    <source>
        <strain evidence="2 3">CBA1112</strain>
    </source>
</reference>
<dbReference type="InterPro" id="IPR051797">
    <property type="entry name" value="TrmB-like"/>
</dbReference>
<organism evidence="2 3">
    <name type="scientific">Haloplanus rubicundus</name>
    <dbReference type="NCBI Taxonomy" id="1547898"/>
    <lineage>
        <taxon>Archaea</taxon>
        <taxon>Methanobacteriati</taxon>
        <taxon>Methanobacteriota</taxon>
        <taxon>Stenosarchaea group</taxon>
        <taxon>Halobacteria</taxon>
        <taxon>Halobacteriales</taxon>
        <taxon>Haloferacaceae</taxon>
        <taxon>Haloplanus</taxon>
    </lineage>
</organism>
<evidence type="ECO:0000313" key="2">
    <source>
        <dbReference type="EMBL" id="AXG09456.1"/>
    </source>
</evidence>
<dbReference type="Proteomes" id="UP000252985">
    <property type="component" value="Chromosome"/>
</dbReference>
<dbReference type="PANTHER" id="PTHR34293">
    <property type="entry name" value="HTH-TYPE TRANSCRIPTIONAL REGULATOR TRMBL2"/>
    <property type="match status" value="1"/>
</dbReference>
<accession>A0A345EB84</accession>
<dbReference type="RefSeq" id="WP_114605381.1">
    <property type="nucleotide sequence ID" value="NZ_CP031148.1"/>
</dbReference>
<dbReference type="AlphaFoldDB" id="A0A345EB84"/>
<feature type="domain" description="Transcription regulator TrmB N-terminal" evidence="1">
    <location>
        <begin position="17"/>
        <end position="83"/>
    </location>
</feature>
<dbReference type="InterPro" id="IPR002831">
    <property type="entry name" value="Tscrpt_reg_TrmB_N"/>
</dbReference>
<dbReference type="EMBL" id="CP031148">
    <property type="protein sequence ID" value="AXG09456.1"/>
    <property type="molecule type" value="Genomic_DNA"/>
</dbReference>
<dbReference type="Gene3D" id="1.10.10.10">
    <property type="entry name" value="Winged helix-like DNA-binding domain superfamily/Winged helix DNA-binding domain"/>
    <property type="match status" value="1"/>
</dbReference>
<dbReference type="SUPFAM" id="SSF46785">
    <property type="entry name" value="Winged helix' DNA-binding domain"/>
    <property type="match status" value="1"/>
</dbReference>
<gene>
    <name evidence="2" type="ORF">DU484_05985</name>
</gene>
<dbReference type="GeneID" id="37286509"/>
<dbReference type="InterPro" id="IPR036390">
    <property type="entry name" value="WH_DNA-bd_sf"/>
</dbReference>
<dbReference type="PANTHER" id="PTHR34293:SF1">
    <property type="entry name" value="HTH-TYPE TRANSCRIPTIONAL REGULATOR TRMBL2"/>
    <property type="match status" value="1"/>
</dbReference>
<dbReference type="Pfam" id="PF01978">
    <property type="entry name" value="TrmB"/>
    <property type="match status" value="1"/>
</dbReference>
<dbReference type="KEGG" id="haq:DU484_05985"/>
<name>A0A345EB84_9EURY</name>
<sequence length="266" mass="28921">MTPDPSDDPRSAAIEQLEQFGLSAYAARTFVALVSLGTGTAKDVSGVSDVPRTRVYDAIDELHDLGLVDVQQSSPKEFWAISADTTARKFEREIDHRLSVLTTALDELEPVRRSEEQRGVWTVDGQATVTDRVVEFVEGADDEVVYMTVEDLLTEDVVDALRDAAERGVTISLGGVSADVQEQIGTEIPGAELFESLWVWSDTPAGRLMMVDGTQTLVSVLVNGHDAPPTDPRSETAIWGSGETNSLVVVLKAIFTWRLEGSEPSE</sequence>
<evidence type="ECO:0000259" key="1">
    <source>
        <dbReference type="Pfam" id="PF01978"/>
    </source>
</evidence>
<protein>
    <submittedName>
        <fullName evidence="2">TrmB family transcriptional regulator</fullName>
    </submittedName>
</protein>